<protein>
    <recommendedName>
        <fullName evidence="3">Flagellar protein FlaG protein</fullName>
    </recommendedName>
</protein>
<evidence type="ECO:0000313" key="1">
    <source>
        <dbReference type="EMBL" id="EAX46798.1"/>
    </source>
</evidence>
<name>A1HT31_9FIRM</name>
<evidence type="ECO:0008006" key="3">
    <source>
        <dbReference type="Google" id="ProtNLM"/>
    </source>
</evidence>
<reference evidence="1 2" key="1">
    <citation type="submission" date="2007-01" db="EMBL/GenBank/DDBJ databases">
        <title>Annotation of the draft genome assembly of Thermosinus carboxydivorans Nor1.</title>
        <authorList>
            <consortium name="US DOE Joint Genome Institute (JGI-ORNL)"/>
            <person name="Larimer F."/>
            <person name="Land M."/>
            <person name="Hauser L."/>
        </authorList>
    </citation>
    <scope>NUCLEOTIDE SEQUENCE [LARGE SCALE GENOMIC DNA]</scope>
    <source>
        <strain evidence="1 2">Nor1</strain>
    </source>
</reference>
<dbReference type="Gene3D" id="3.30.160.170">
    <property type="entry name" value="FlaG-like"/>
    <property type="match status" value="1"/>
</dbReference>
<gene>
    <name evidence="1" type="ORF">TcarDRAFT_0762</name>
</gene>
<dbReference type="AlphaFoldDB" id="A1HT31"/>
<dbReference type="InterPro" id="IPR005186">
    <property type="entry name" value="FlaG"/>
</dbReference>
<dbReference type="Pfam" id="PF03646">
    <property type="entry name" value="FlaG"/>
    <property type="match status" value="1"/>
</dbReference>
<accession>A1HT31</accession>
<organism evidence="1 2">
    <name type="scientific">Thermosinus carboxydivorans Nor1</name>
    <dbReference type="NCBI Taxonomy" id="401526"/>
    <lineage>
        <taxon>Bacteria</taxon>
        <taxon>Bacillati</taxon>
        <taxon>Bacillota</taxon>
        <taxon>Negativicutes</taxon>
        <taxon>Selenomonadales</taxon>
        <taxon>Sporomusaceae</taxon>
        <taxon>Thermosinus</taxon>
    </lineage>
</organism>
<proteinExistence type="predicted"/>
<keyword evidence="2" id="KW-1185">Reference proteome</keyword>
<dbReference type="InterPro" id="IPR035924">
    <property type="entry name" value="FlaG-like_sf"/>
</dbReference>
<comment type="caution">
    <text evidence="1">The sequence shown here is derived from an EMBL/GenBank/DDBJ whole genome shotgun (WGS) entry which is preliminary data.</text>
</comment>
<dbReference type="RefSeq" id="WP_007290186.1">
    <property type="nucleotide sequence ID" value="NZ_AAWL01000021.1"/>
</dbReference>
<reference evidence="1 2" key="2">
    <citation type="submission" date="2007-01" db="EMBL/GenBank/DDBJ databases">
        <title>Sequencing of the draft genome and assembly of Thermosinus carboxydivorans Nor1.</title>
        <authorList>
            <consortium name="US DOE Joint Genome Institute (JGI-PGF)"/>
            <person name="Copeland A."/>
            <person name="Lucas S."/>
            <person name="Lapidus A."/>
            <person name="Barry K."/>
            <person name="Glavina del Rio T."/>
            <person name="Dalin E."/>
            <person name="Tice H."/>
            <person name="Bruce D."/>
            <person name="Pitluck S."/>
            <person name="Richardson P."/>
        </authorList>
    </citation>
    <scope>NUCLEOTIDE SEQUENCE [LARGE SCALE GENOMIC DNA]</scope>
    <source>
        <strain evidence="1 2">Nor1</strain>
    </source>
</reference>
<dbReference type="EMBL" id="AAWL01000021">
    <property type="protein sequence ID" value="EAX46798.1"/>
    <property type="molecule type" value="Genomic_DNA"/>
</dbReference>
<dbReference type="Proteomes" id="UP000005139">
    <property type="component" value="Unassembled WGS sequence"/>
</dbReference>
<sequence length="119" mass="12947">MAASIGPVSSRPFYQQLDFSVRAKETSPVMQAIDSKLNAAGRKSVGQQSFQAALQYMAKLFDKKNVQVTTNIDNQGLTQVTLTDGDSGKRIAQLPPDAVVAMAERARQQHVGWLVDVVL</sequence>
<dbReference type="SUPFAM" id="SSF160214">
    <property type="entry name" value="FlaG-like"/>
    <property type="match status" value="1"/>
</dbReference>
<evidence type="ECO:0000313" key="2">
    <source>
        <dbReference type="Proteomes" id="UP000005139"/>
    </source>
</evidence>